<reference evidence="6" key="1">
    <citation type="journal article" date="2003" name="FEBS Lett.">
        <title>Characterization of thioredoxin y, a new type of thioredoxin identified in the genome of Chlamydomonas reinhardtii.</title>
        <authorList>
            <person name="Lemaire S.D."/>
            <person name="Collin V."/>
            <person name="Keryer E."/>
            <person name="Quesada A."/>
            <person name="Miginiac-Maslow M."/>
        </authorList>
    </citation>
    <scope>NUCLEOTIDE SEQUENCE</scope>
    <source>
        <strain evidence="6">C9</strain>
    </source>
</reference>
<dbReference type="AlphaFoldDB" id="Q84XR9"/>
<dbReference type="GeneID" id="5715774"/>
<dbReference type="PANTHER" id="PTHR45663:SF22">
    <property type="entry name" value="THIOREDOXIN X, CHLOROPLASTIC"/>
    <property type="match status" value="1"/>
</dbReference>
<keyword evidence="8" id="KW-1185">Reference proteome</keyword>
<dbReference type="InterPro" id="IPR013766">
    <property type="entry name" value="Thioredoxin_domain"/>
</dbReference>
<dbReference type="NCBIfam" id="TIGR01068">
    <property type="entry name" value="thioredoxin"/>
    <property type="match status" value="1"/>
</dbReference>
<dbReference type="eggNOG" id="KOG0910">
    <property type="taxonomic scope" value="Eukaryota"/>
</dbReference>
<dbReference type="OMA" id="MDWAEKE"/>
<dbReference type="Pfam" id="PF00085">
    <property type="entry name" value="Thioredoxin"/>
    <property type="match status" value="1"/>
</dbReference>
<dbReference type="OrthoDB" id="19690at2759"/>
<dbReference type="ProMEX" id="Q84XR9"/>
<protein>
    <submittedName>
        <fullName evidence="6">Thioredoxin x</fullName>
    </submittedName>
</protein>
<dbReference type="STRING" id="3055.Q84XR9"/>
<organism evidence="6">
    <name type="scientific">Chlamydomonas reinhardtii</name>
    <name type="common">Chlamydomonas smithii</name>
    <dbReference type="NCBI Taxonomy" id="3055"/>
    <lineage>
        <taxon>Eukaryota</taxon>
        <taxon>Viridiplantae</taxon>
        <taxon>Chlorophyta</taxon>
        <taxon>core chlorophytes</taxon>
        <taxon>Chlorophyceae</taxon>
        <taxon>CS clade</taxon>
        <taxon>Chlamydomonadales</taxon>
        <taxon>Chlamydomonadaceae</taxon>
        <taxon>Chlamydomonas</taxon>
    </lineage>
</organism>
<reference evidence="7 8" key="2">
    <citation type="journal article" date="2007" name="Science">
        <title>The Chlamydomonas genome reveals the evolution of key animal and plant functions.</title>
        <authorList>
            <person name="Merchant S.S."/>
            <person name="Prochnik S.E."/>
            <person name="Vallon O."/>
            <person name="Harris E.H."/>
            <person name="Karpowicz S.J."/>
            <person name="Witman G.B."/>
            <person name="Terry A."/>
            <person name="Salamov A."/>
            <person name="Fritz-Laylin L.K."/>
            <person name="Marechal-Drouard L."/>
            <person name="Marshall W.F."/>
            <person name="Qu L.H."/>
            <person name="Nelson D.R."/>
            <person name="Sanderfoot A.A."/>
            <person name="Spalding M.H."/>
            <person name="Kapitonov V.V."/>
            <person name="Ren Q."/>
            <person name="Ferris P."/>
            <person name="Lindquist E."/>
            <person name="Shapiro H."/>
            <person name="Lucas S.M."/>
            <person name="Grimwood J."/>
            <person name="Schmutz J."/>
            <person name="Cardol P."/>
            <person name="Cerutti H."/>
            <person name="Chanfreau G."/>
            <person name="Chen C.L."/>
            <person name="Cognat V."/>
            <person name="Croft M.T."/>
            <person name="Dent R."/>
            <person name="Dutcher S."/>
            <person name="Fernandez E."/>
            <person name="Fukuzawa H."/>
            <person name="Gonzalez-Ballester D."/>
            <person name="Gonzalez-Halphen D."/>
            <person name="Hallmann A."/>
            <person name="Hanikenne M."/>
            <person name="Hippler M."/>
            <person name="Inwood W."/>
            <person name="Jabbari K."/>
            <person name="Kalanon M."/>
            <person name="Kuras R."/>
            <person name="Lefebvre P.A."/>
            <person name="Lemaire S.D."/>
            <person name="Lobanov A.V."/>
            <person name="Lohr M."/>
            <person name="Manuell A."/>
            <person name="Meier I."/>
            <person name="Mets L."/>
            <person name="Mittag M."/>
            <person name="Mittelmeier T."/>
            <person name="Moroney J.V."/>
            <person name="Moseley J."/>
            <person name="Napoli C."/>
            <person name="Nedelcu A.M."/>
            <person name="Niyogi K."/>
            <person name="Novoselov S.V."/>
            <person name="Paulsen I.T."/>
            <person name="Pazour G."/>
            <person name="Purton S."/>
            <person name="Ral J.P."/>
            <person name="Riano-Pachon D.M."/>
            <person name="Riekhof W."/>
            <person name="Rymarquis L."/>
            <person name="Schroda M."/>
            <person name="Stern D."/>
            <person name="Umen J."/>
            <person name="Willows R."/>
            <person name="Wilson N."/>
            <person name="Zimmer S.L."/>
            <person name="Allmer J."/>
            <person name="Balk J."/>
            <person name="Bisova K."/>
            <person name="Chen C.J."/>
            <person name="Elias M."/>
            <person name="Gendler K."/>
            <person name="Hauser C."/>
            <person name="Lamb M.R."/>
            <person name="Ledford H."/>
            <person name="Long J.C."/>
            <person name="Minagawa J."/>
            <person name="Page M.D."/>
            <person name="Pan J."/>
            <person name="Pootakham W."/>
            <person name="Roje S."/>
            <person name="Rose A."/>
            <person name="Stahlberg E."/>
            <person name="Terauchi A.M."/>
            <person name="Yang P."/>
            <person name="Ball S."/>
            <person name="Bowler C."/>
            <person name="Dieckmann C.L."/>
            <person name="Gladyshev V.N."/>
            <person name="Green P."/>
            <person name="Jorgensen R."/>
            <person name="Mayfield S."/>
            <person name="Mueller-Roeber B."/>
            <person name="Rajamani S."/>
            <person name="Sayre R.T."/>
            <person name="Brokstein P."/>
            <person name="Dubchak I."/>
            <person name="Goodstein D."/>
            <person name="Hornick L."/>
            <person name="Huang Y.W."/>
            <person name="Jhaveri J."/>
            <person name="Luo Y."/>
            <person name="Martinez D."/>
            <person name="Ngau W.C."/>
            <person name="Otillar B."/>
            <person name="Poliakov A."/>
            <person name="Porter A."/>
            <person name="Szajkowski L."/>
            <person name="Werner G."/>
            <person name="Zhou K."/>
            <person name="Grigoriev I.V."/>
            <person name="Rokhsar D.S."/>
            <person name="Grossman A.R."/>
        </authorList>
    </citation>
    <scope>NUCLEOTIDE SEQUENCE [LARGE SCALE GENOMIC DNA]</scope>
    <source>
        <strain evidence="8">CC-503</strain>
        <strain evidence="7">CC-503 cw92 mt+</strain>
    </source>
</reference>
<dbReference type="RefSeq" id="XP_001689786.1">
    <property type="nucleotide sequence ID" value="XM_001689734.1"/>
</dbReference>
<gene>
    <name evidence="6" type="primary">TRXx</name>
    <name evidence="7" type="ORF">CHLRE_01g052250v5</name>
</gene>
<dbReference type="SUPFAM" id="SSF52833">
    <property type="entry name" value="Thioredoxin-like"/>
    <property type="match status" value="1"/>
</dbReference>
<dbReference type="Gramene" id="PNW88962">
    <property type="protein sequence ID" value="PNW88962"/>
    <property type="gene ID" value="CHLRE_01g052250v5"/>
</dbReference>
<evidence type="ECO:0000256" key="3">
    <source>
        <dbReference type="ARBA" id="ARBA00023157"/>
    </source>
</evidence>
<dbReference type="SMR" id="Q84XR9"/>
<sequence length="145" mass="15828">MMLSTRTAVPCSGRTAFGAVRPVCRPARASTVTRVANVTEASFDDEVLKASAGQPVLVDFWASWCGPCKLVAPLMDWAEKEYGGKLKVVKIEHDANPKLIAQYKVYGLPTLIVFKEGQELANSKREGAITKALLEQYLTKNGITK</sequence>
<dbReference type="PaxDb" id="3055-EDP09524"/>
<feature type="domain" description="Thioredoxin" evidence="5">
    <location>
        <begin position="21"/>
        <end position="143"/>
    </location>
</feature>
<dbReference type="PRINTS" id="PR00421">
    <property type="entry name" value="THIOREDOXIN"/>
</dbReference>
<keyword evidence="2" id="KW-0249">Electron transport</keyword>
<accession>Q84XR9</accession>
<dbReference type="Gene3D" id="3.40.30.10">
    <property type="entry name" value="Glutaredoxin"/>
    <property type="match status" value="1"/>
</dbReference>
<dbReference type="CDD" id="cd02947">
    <property type="entry name" value="TRX_family"/>
    <property type="match status" value="1"/>
</dbReference>
<evidence type="ECO:0000313" key="8">
    <source>
        <dbReference type="Proteomes" id="UP000006906"/>
    </source>
</evidence>
<dbReference type="GO" id="GO:0015035">
    <property type="term" value="F:protein-disulfide reductase activity"/>
    <property type="evidence" value="ECO:0000318"/>
    <property type="project" value="GO_Central"/>
</dbReference>
<proteinExistence type="evidence at transcript level"/>
<evidence type="ECO:0000256" key="2">
    <source>
        <dbReference type="ARBA" id="ARBA00022982"/>
    </source>
</evidence>
<dbReference type="FunFam" id="3.40.30.10:FF:000001">
    <property type="entry name" value="Thioredoxin"/>
    <property type="match status" value="1"/>
</dbReference>
<keyword evidence="3" id="KW-1015">Disulfide bond</keyword>
<keyword evidence="1" id="KW-0813">Transport</keyword>
<evidence type="ECO:0000256" key="4">
    <source>
        <dbReference type="ARBA" id="ARBA00023284"/>
    </source>
</evidence>
<evidence type="ECO:0000313" key="7">
    <source>
        <dbReference type="EMBL" id="PNW88962.1"/>
    </source>
</evidence>
<dbReference type="PROSITE" id="PS00194">
    <property type="entry name" value="THIOREDOXIN_1"/>
    <property type="match status" value="1"/>
</dbReference>
<dbReference type="FunCoup" id="Q84XR9">
    <property type="interactions" value="535"/>
</dbReference>
<dbReference type="InterPro" id="IPR036249">
    <property type="entry name" value="Thioredoxin-like_sf"/>
</dbReference>
<dbReference type="KEGG" id="cre:CHLRE_01g052250v5"/>
<evidence type="ECO:0000313" key="6">
    <source>
        <dbReference type="EMBL" id="AAO20260.1"/>
    </source>
</evidence>
<dbReference type="InterPro" id="IPR017937">
    <property type="entry name" value="Thioredoxin_CS"/>
</dbReference>
<dbReference type="GO" id="GO:0005737">
    <property type="term" value="C:cytoplasm"/>
    <property type="evidence" value="ECO:0000318"/>
    <property type="project" value="GO_Central"/>
</dbReference>
<dbReference type="HOGENOM" id="CLU_090389_10_2_1"/>
<dbReference type="EMBL" id="AY184799">
    <property type="protein sequence ID" value="AAO20260.1"/>
    <property type="molecule type" value="mRNA"/>
</dbReference>
<name>Q84XR9_CHLRE</name>
<dbReference type="Proteomes" id="UP000006906">
    <property type="component" value="Chromosome 1"/>
</dbReference>
<evidence type="ECO:0000256" key="1">
    <source>
        <dbReference type="ARBA" id="ARBA00022448"/>
    </source>
</evidence>
<dbReference type="PANTHER" id="PTHR45663">
    <property type="entry name" value="GEO12009P1"/>
    <property type="match status" value="1"/>
</dbReference>
<dbReference type="InterPro" id="IPR005746">
    <property type="entry name" value="Thioredoxin"/>
</dbReference>
<evidence type="ECO:0000259" key="5">
    <source>
        <dbReference type="PROSITE" id="PS51352"/>
    </source>
</evidence>
<reference evidence="7" key="3">
    <citation type="submission" date="2017-07" db="EMBL/GenBank/DDBJ databases">
        <title>WGS assembly of Chlamydomonas reinhardtii.</title>
        <authorList>
            <consortium name="Chlamydomonas Annotation Team"/>
            <consortium name="JGI Annotation Team"/>
            <person name="Merchant S.S."/>
            <person name="Prochnik S.E."/>
            <person name="Vallon O."/>
            <person name="Harris E.H."/>
            <person name="Karpowicz S.J."/>
            <person name="Witman G.B."/>
            <person name="Terry A."/>
            <person name="Salamov A."/>
            <person name="Fritz-Laylin L.K."/>
            <person name="Marechal-Drouard L."/>
            <person name="Marshall W.F."/>
            <person name="Qu L.H."/>
            <person name="Nelson D.R."/>
            <person name="Sanderfoot A.A."/>
            <person name="Spalding M.H."/>
            <person name="Kapitonov V.V."/>
            <person name="Ren Q."/>
            <person name="Ferris P."/>
            <person name="Lindquist E."/>
            <person name="Shapiro H."/>
            <person name="Lucas S.M."/>
            <person name="Grimwood J."/>
            <person name="Schmutz J."/>
            <person name="Grigoriev I.V."/>
            <person name="Rokhsar D.S."/>
        </authorList>
    </citation>
    <scope>NUCLEOTIDE SEQUENCE</scope>
    <source>
        <strain evidence="7">CC-503 cw92 mt+</strain>
    </source>
</reference>
<dbReference type="EMBL" id="CM008962">
    <property type="protein sequence ID" value="PNW88962.1"/>
    <property type="molecule type" value="Genomic_DNA"/>
</dbReference>
<keyword evidence="4" id="KW-0676">Redox-active center</keyword>
<dbReference type="PROSITE" id="PS51352">
    <property type="entry name" value="THIOREDOXIN_2"/>
    <property type="match status" value="1"/>
</dbReference>